<dbReference type="InterPro" id="IPR002539">
    <property type="entry name" value="MaoC-like_dom"/>
</dbReference>
<accession>A0A939BX02</accession>
<comment type="caution">
    <text evidence="3">The sequence shown here is derived from an EMBL/GenBank/DDBJ whole genome shotgun (WGS) entry which is preliminary data.</text>
</comment>
<organism evidence="3 4">
    <name type="scientific">Nocardioides faecalis</name>
    <dbReference type="NCBI Taxonomy" id="2803858"/>
    <lineage>
        <taxon>Bacteria</taxon>
        <taxon>Bacillati</taxon>
        <taxon>Actinomycetota</taxon>
        <taxon>Actinomycetes</taxon>
        <taxon>Propionibacteriales</taxon>
        <taxon>Nocardioidaceae</taxon>
        <taxon>Nocardioides</taxon>
    </lineage>
</organism>
<dbReference type="Proteomes" id="UP000663791">
    <property type="component" value="Unassembled WGS sequence"/>
</dbReference>
<keyword evidence="4" id="KW-1185">Reference proteome</keyword>
<name>A0A939BX02_9ACTN</name>
<dbReference type="Gene3D" id="3.10.129.10">
    <property type="entry name" value="Hotdog Thioesterase"/>
    <property type="match status" value="1"/>
</dbReference>
<dbReference type="SUPFAM" id="SSF54637">
    <property type="entry name" value="Thioesterase/thiol ester dehydrase-isomerase"/>
    <property type="match status" value="1"/>
</dbReference>
<sequence>MREPSRTIVESPHDLLGLVGAELGVSEVRSVSQADVNAFADVTGDHQWIHVDVERAKEGPFGGTIAHGFLTLSLAPLLLADILDVRGFTMGVNYGLDRVRFIQPLRPGTPIQGVATLVDAVELPGTDDKSASGVQAKASLVVEFADESQPCCVAELLFRYYA</sequence>
<dbReference type="Pfam" id="PF01575">
    <property type="entry name" value="MaoC_dehydratas"/>
    <property type="match status" value="1"/>
</dbReference>
<dbReference type="InterPro" id="IPR029069">
    <property type="entry name" value="HotDog_dom_sf"/>
</dbReference>
<evidence type="ECO:0000256" key="1">
    <source>
        <dbReference type="ARBA" id="ARBA00005254"/>
    </source>
</evidence>
<evidence type="ECO:0000313" key="3">
    <source>
        <dbReference type="EMBL" id="MBM9461172.1"/>
    </source>
</evidence>
<dbReference type="PANTHER" id="PTHR42993:SF1">
    <property type="entry name" value="MAOC-LIKE DEHYDRATASE DOMAIN-CONTAINING PROTEIN"/>
    <property type="match status" value="1"/>
</dbReference>
<comment type="similarity">
    <text evidence="1">Belongs to the enoyl-CoA hydratase/isomerase family.</text>
</comment>
<gene>
    <name evidence="3" type="ORF">JK386_14820</name>
</gene>
<dbReference type="CDD" id="cd03450">
    <property type="entry name" value="NodN"/>
    <property type="match status" value="1"/>
</dbReference>
<dbReference type="PANTHER" id="PTHR42993">
    <property type="entry name" value="MAOC-LIKE DEHYDRATASE DOMAIN-CONTAINING PROTEIN"/>
    <property type="match status" value="1"/>
</dbReference>
<dbReference type="EMBL" id="JAERTX010000014">
    <property type="protein sequence ID" value="MBM9461172.1"/>
    <property type="molecule type" value="Genomic_DNA"/>
</dbReference>
<evidence type="ECO:0000259" key="2">
    <source>
        <dbReference type="Pfam" id="PF01575"/>
    </source>
</evidence>
<feature type="domain" description="MaoC-like" evidence="2">
    <location>
        <begin position="20"/>
        <end position="120"/>
    </location>
</feature>
<reference evidence="3" key="1">
    <citation type="submission" date="2021-01" db="EMBL/GenBank/DDBJ databases">
        <title>Novel species in genus Nocardioides.</title>
        <authorList>
            <person name="Zhang G."/>
        </authorList>
    </citation>
    <scope>NUCLEOTIDE SEQUENCE</scope>
    <source>
        <strain evidence="3">Zg-536</strain>
    </source>
</reference>
<dbReference type="InterPro" id="IPR039375">
    <property type="entry name" value="NodN-like"/>
</dbReference>
<proteinExistence type="inferred from homology"/>
<protein>
    <submittedName>
        <fullName evidence="3">MaoC family dehydratase</fullName>
    </submittedName>
</protein>
<dbReference type="AlphaFoldDB" id="A0A939BX02"/>
<evidence type="ECO:0000313" key="4">
    <source>
        <dbReference type="Proteomes" id="UP000663791"/>
    </source>
</evidence>